<evidence type="ECO:0000313" key="19">
    <source>
        <dbReference type="EMBL" id="KAB1632323.1"/>
    </source>
</evidence>
<keyword evidence="9" id="KW-0238">DNA-binding</keyword>
<dbReference type="PANTHER" id="PTHR22993:SF9">
    <property type="entry name" value="FORMAMIDOPYRIMIDINE-DNA GLYCOSYLASE"/>
    <property type="match status" value="1"/>
</dbReference>
<accession>A0A7C8BN97</accession>
<evidence type="ECO:0000256" key="14">
    <source>
        <dbReference type="ARBA" id="ARBA00044632"/>
    </source>
</evidence>
<reference evidence="19 20" key="1">
    <citation type="submission" date="2019-09" db="EMBL/GenBank/DDBJ databases">
        <title>Phylogeny of genus Pseudoclavibacter and closely related genus.</title>
        <authorList>
            <person name="Li Y."/>
        </authorList>
    </citation>
    <scope>NUCLEOTIDE SEQUENCE [LARGE SCALE GENOMIC DNA]</scope>
    <source>
        <strain evidence="19 20">JCM 16921</strain>
    </source>
</reference>
<comment type="cofactor">
    <cofactor evidence="2">
        <name>Zn(2+)</name>
        <dbReference type="ChEBI" id="CHEBI:29105"/>
    </cofactor>
</comment>
<evidence type="ECO:0000256" key="7">
    <source>
        <dbReference type="ARBA" id="ARBA00022801"/>
    </source>
</evidence>
<dbReference type="FunFam" id="1.10.8.50:FF:000003">
    <property type="entry name" value="Formamidopyrimidine-DNA glycosylase"/>
    <property type="match status" value="1"/>
</dbReference>
<evidence type="ECO:0000256" key="6">
    <source>
        <dbReference type="ARBA" id="ARBA00022771"/>
    </source>
</evidence>
<dbReference type="GO" id="GO:0006284">
    <property type="term" value="P:base-excision repair"/>
    <property type="evidence" value="ECO:0007669"/>
    <property type="project" value="InterPro"/>
</dbReference>
<dbReference type="SUPFAM" id="SSF81624">
    <property type="entry name" value="N-terminal domain of MutM-like DNA repair proteins"/>
    <property type="match status" value="1"/>
</dbReference>
<organism evidence="19 20">
    <name type="scientific">Pseudoclavibacter caeni</name>
    <dbReference type="NCBI Taxonomy" id="908846"/>
    <lineage>
        <taxon>Bacteria</taxon>
        <taxon>Bacillati</taxon>
        <taxon>Actinomycetota</taxon>
        <taxon>Actinomycetes</taxon>
        <taxon>Micrococcales</taxon>
        <taxon>Microbacteriaceae</taxon>
        <taxon>Pseudoclavibacter</taxon>
    </lineage>
</organism>
<feature type="domain" description="FPG-type" evidence="17">
    <location>
        <begin position="326"/>
        <end position="360"/>
    </location>
</feature>
<evidence type="ECO:0000259" key="17">
    <source>
        <dbReference type="PROSITE" id="PS51066"/>
    </source>
</evidence>
<dbReference type="PROSITE" id="PS51068">
    <property type="entry name" value="FPG_CAT"/>
    <property type="match status" value="1"/>
</dbReference>
<dbReference type="Gene3D" id="3.20.190.10">
    <property type="entry name" value="MutM-like, N-terminal"/>
    <property type="match status" value="1"/>
</dbReference>
<evidence type="ECO:0000256" key="10">
    <source>
        <dbReference type="ARBA" id="ARBA00023204"/>
    </source>
</evidence>
<dbReference type="GO" id="GO:0003684">
    <property type="term" value="F:damaged DNA binding"/>
    <property type="evidence" value="ECO:0007669"/>
    <property type="project" value="InterPro"/>
</dbReference>
<evidence type="ECO:0000256" key="13">
    <source>
        <dbReference type="ARBA" id="ARBA00023295"/>
    </source>
</evidence>
<dbReference type="SMART" id="SM00898">
    <property type="entry name" value="Fapy_DNA_glyco"/>
    <property type="match status" value="1"/>
</dbReference>
<proteinExistence type="inferred from homology"/>
<evidence type="ECO:0000256" key="9">
    <source>
        <dbReference type="ARBA" id="ARBA00023125"/>
    </source>
</evidence>
<evidence type="ECO:0000313" key="20">
    <source>
        <dbReference type="Proteomes" id="UP000481339"/>
    </source>
</evidence>
<dbReference type="PANTHER" id="PTHR22993">
    <property type="entry name" value="FORMAMIDOPYRIMIDINE-DNA GLYCOSYLASE"/>
    <property type="match status" value="1"/>
</dbReference>
<feature type="compositionally biased region" description="Low complexity" evidence="16">
    <location>
        <begin position="75"/>
        <end position="101"/>
    </location>
</feature>
<dbReference type="InterPro" id="IPR015886">
    <property type="entry name" value="H2TH_FPG"/>
</dbReference>
<feature type="region of interest" description="Disordered" evidence="16">
    <location>
        <begin position="364"/>
        <end position="383"/>
    </location>
</feature>
<keyword evidence="12" id="KW-0511">Multifunctional enzyme</keyword>
<evidence type="ECO:0000256" key="4">
    <source>
        <dbReference type="ARBA" id="ARBA00022723"/>
    </source>
</evidence>
<dbReference type="GO" id="GO:0003690">
    <property type="term" value="F:double-stranded DNA binding"/>
    <property type="evidence" value="ECO:0007669"/>
    <property type="project" value="UniProtKB-ARBA"/>
</dbReference>
<evidence type="ECO:0000256" key="1">
    <source>
        <dbReference type="ARBA" id="ARBA00001668"/>
    </source>
</evidence>
<keyword evidence="5" id="KW-0227">DNA damage</keyword>
<comment type="catalytic activity">
    <reaction evidence="1">
        <text>Hydrolysis of DNA containing ring-opened 7-methylguanine residues, releasing 2,6-diamino-4-hydroxy-5-(N-methyl)formamidopyrimidine.</text>
        <dbReference type="EC" id="3.2.2.23"/>
    </reaction>
</comment>
<evidence type="ECO:0000256" key="16">
    <source>
        <dbReference type="SAM" id="MobiDB-lite"/>
    </source>
</evidence>
<comment type="caution">
    <text evidence="19">The sequence shown here is derived from an EMBL/GenBank/DDBJ whole genome shotgun (WGS) entry which is preliminary data.</text>
</comment>
<dbReference type="InterPro" id="IPR012319">
    <property type="entry name" value="FPG_cat"/>
</dbReference>
<dbReference type="GO" id="GO:0008270">
    <property type="term" value="F:zinc ion binding"/>
    <property type="evidence" value="ECO:0007669"/>
    <property type="project" value="UniProtKB-KW"/>
</dbReference>
<evidence type="ECO:0000259" key="18">
    <source>
        <dbReference type="PROSITE" id="PS51068"/>
    </source>
</evidence>
<gene>
    <name evidence="19" type="ORF">F8O02_04745</name>
</gene>
<dbReference type="SUPFAM" id="SSF57716">
    <property type="entry name" value="Glucocorticoid receptor-like (DNA-binding domain)"/>
    <property type="match status" value="1"/>
</dbReference>
<keyword evidence="8" id="KW-0862">Zinc</keyword>
<dbReference type="Pfam" id="PF01149">
    <property type="entry name" value="Fapy_DNA_glyco"/>
    <property type="match status" value="1"/>
</dbReference>
<dbReference type="InterPro" id="IPR000214">
    <property type="entry name" value="Znf_DNA_glyclase/AP_lyase"/>
</dbReference>
<dbReference type="Gene3D" id="1.10.8.50">
    <property type="match status" value="1"/>
</dbReference>
<sequence length="383" mass="41347">MPELPEVETIRRGLARLGWPRRVRSVTVLDPRSLRRHPGGPEDFAQTLTGTLLHTPRRRGKFLWLPADTVPADAGTPRPGTPTGRQPSVGAPRADAAPAPGGSTACLLAHLGMSGQLLSDAPPHRHDRIRITLGPVEGASEPTVDETGDDLPSSPAVGPAESSPGTTRVVATGASVVQTVTLVFRDQRLFGSLAIDTLQSDAFRLRTGPHAIPAQVAHIAPDPLEPGADPRAQAARLRRHRSAIKRVLLDQTVVSGIGNIYADESLWAARVHPEQQAGTLGPRVAVRLMRAVAEVMRRAITAGGTSIDEQYRHVNGASGWFDVELAAYGRTGRPCPRCGTPIRRGAFLNRSSHWCPRCQRLRRPAREQAGRHRTSRTREETTA</sequence>
<dbReference type="GO" id="GO:0034039">
    <property type="term" value="F:8-oxo-7,8-dihydroguanine DNA N-glycosylase activity"/>
    <property type="evidence" value="ECO:0007669"/>
    <property type="project" value="TreeGrafter"/>
</dbReference>
<dbReference type="Proteomes" id="UP000481339">
    <property type="component" value="Unassembled WGS sequence"/>
</dbReference>
<feature type="region of interest" description="Disordered" evidence="16">
    <location>
        <begin position="133"/>
        <end position="166"/>
    </location>
</feature>
<dbReference type="PROSITE" id="PS01242">
    <property type="entry name" value="ZF_FPG_1"/>
    <property type="match status" value="1"/>
</dbReference>
<name>A0A7C8BN97_9MICO</name>
<evidence type="ECO:0000256" key="11">
    <source>
        <dbReference type="ARBA" id="ARBA00023239"/>
    </source>
</evidence>
<protein>
    <submittedName>
        <fullName evidence="19">DNA-formamidopyrimidine glycosylase</fullName>
    </submittedName>
</protein>
<keyword evidence="13" id="KW-0326">Glycosidase</keyword>
<comment type="similarity">
    <text evidence="3">Belongs to the FPG family.</text>
</comment>
<keyword evidence="11" id="KW-0456">Lyase</keyword>
<comment type="catalytic activity">
    <reaction evidence="14">
        <text>2'-deoxyribonucleotide-(2'-deoxyribose 5'-phosphate)-2'-deoxyribonucleotide-DNA = a 3'-end 2'-deoxyribonucleotide-(2,3-dehydro-2,3-deoxyribose 5'-phosphate)-DNA + a 5'-end 5'-phospho-2'-deoxyribonucleoside-DNA + H(+)</text>
        <dbReference type="Rhea" id="RHEA:66592"/>
        <dbReference type="Rhea" id="RHEA-COMP:13180"/>
        <dbReference type="Rhea" id="RHEA-COMP:16897"/>
        <dbReference type="Rhea" id="RHEA-COMP:17067"/>
        <dbReference type="ChEBI" id="CHEBI:15378"/>
        <dbReference type="ChEBI" id="CHEBI:136412"/>
        <dbReference type="ChEBI" id="CHEBI:157695"/>
        <dbReference type="ChEBI" id="CHEBI:167181"/>
        <dbReference type="EC" id="4.2.99.18"/>
    </reaction>
</comment>
<evidence type="ECO:0000256" key="5">
    <source>
        <dbReference type="ARBA" id="ARBA00022763"/>
    </source>
</evidence>
<dbReference type="AlphaFoldDB" id="A0A7C8BN97"/>
<dbReference type="SMART" id="SM01232">
    <property type="entry name" value="H2TH"/>
    <property type="match status" value="1"/>
</dbReference>
<dbReference type="PROSITE" id="PS51066">
    <property type="entry name" value="ZF_FPG_2"/>
    <property type="match status" value="1"/>
</dbReference>
<dbReference type="InterPro" id="IPR010979">
    <property type="entry name" value="Ribosomal_uS13-like_H2TH"/>
</dbReference>
<keyword evidence="10" id="KW-0234">DNA repair</keyword>
<dbReference type="InterPro" id="IPR010663">
    <property type="entry name" value="Znf_FPG/IleRS"/>
</dbReference>
<dbReference type="Pfam" id="PF06831">
    <property type="entry name" value="H2TH"/>
    <property type="match status" value="1"/>
</dbReference>
<keyword evidence="6 15" id="KW-0863">Zinc-finger</keyword>
<keyword evidence="4" id="KW-0479">Metal-binding</keyword>
<feature type="domain" description="Formamidopyrimidine-DNA glycosylase catalytic" evidence="18">
    <location>
        <begin position="2"/>
        <end position="191"/>
    </location>
</feature>
<dbReference type="GO" id="GO:0140078">
    <property type="term" value="F:class I DNA-(apurinic or apyrimidinic site) endonuclease activity"/>
    <property type="evidence" value="ECO:0007669"/>
    <property type="project" value="UniProtKB-EC"/>
</dbReference>
<dbReference type="Pfam" id="PF06827">
    <property type="entry name" value="zf-FPG_IleRS"/>
    <property type="match status" value="1"/>
</dbReference>
<dbReference type="RefSeq" id="WP_158036101.1">
    <property type="nucleotide sequence ID" value="NZ_BAAAZV010000017.1"/>
</dbReference>
<evidence type="ECO:0000256" key="2">
    <source>
        <dbReference type="ARBA" id="ARBA00001947"/>
    </source>
</evidence>
<dbReference type="EMBL" id="WBKA01000003">
    <property type="protein sequence ID" value="KAB1632323.1"/>
    <property type="molecule type" value="Genomic_DNA"/>
</dbReference>
<dbReference type="GO" id="GO:0006979">
    <property type="term" value="P:response to oxidative stress"/>
    <property type="evidence" value="ECO:0007669"/>
    <property type="project" value="UniProtKB-ARBA"/>
</dbReference>
<dbReference type="OrthoDB" id="9800855at2"/>
<evidence type="ECO:0000256" key="15">
    <source>
        <dbReference type="PROSITE-ProRule" id="PRU00391"/>
    </source>
</evidence>
<evidence type="ECO:0000256" key="3">
    <source>
        <dbReference type="ARBA" id="ARBA00009409"/>
    </source>
</evidence>
<dbReference type="SUPFAM" id="SSF46946">
    <property type="entry name" value="S13-like H2TH domain"/>
    <property type="match status" value="1"/>
</dbReference>
<evidence type="ECO:0000256" key="12">
    <source>
        <dbReference type="ARBA" id="ARBA00023268"/>
    </source>
</evidence>
<keyword evidence="20" id="KW-1185">Reference proteome</keyword>
<keyword evidence="7" id="KW-0378">Hydrolase</keyword>
<dbReference type="InterPro" id="IPR035937">
    <property type="entry name" value="FPG_N"/>
</dbReference>
<dbReference type="InterPro" id="IPR015887">
    <property type="entry name" value="DNA_glyclase_Znf_dom_DNA_BS"/>
</dbReference>
<feature type="region of interest" description="Disordered" evidence="16">
    <location>
        <begin position="68"/>
        <end position="101"/>
    </location>
</feature>
<evidence type="ECO:0000256" key="8">
    <source>
        <dbReference type="ARBA" id="ARBA00022833"/>
    </source>
</evidence>